<comment type="subcellular location">
    <subcellularLocation>
        <location evidence="10 11">Cytoplasm</location>
    </subcellularLocation>
</comment>
<evidence type="ECO:0000259" key="14">
    <source>
        <dbReference type="Pfam" id="PF08245"/>
    </source>
</evidence>
<evidence type="ECO:0000259" key="13">
    <source>
        <dbReference type="Pfam" id="PF02875"/>
    </source>
</evidence>
<feature type="domain" description="Mur ligase central" evidence="14">
    <location>
        <begin position="96"/>
        <end position="275"/>
    </location>
</feature>
<dbReference type="InterPro" id="IPR036615">
    <property type="entry name" value="Mur_ligase_C_dom_sf"/>
</dbReference>
<organism evidence="15 16">
    <name type="scientific">Salegentibacter echinorum</name>
    <dbReference type="NCBI Taxonomy" id="1073325"/>
    <lineage>
        <taxon>Bacteria</taxon>
        <taxon>Pseudomonadati</taxon>
        <taxon>Bacteroidota</taxon>
        <taxon>Flavobacteriia</taxon>
        <taxon>Flavobacteriales</taxon>
        <taxon>Flavobacteriaceae</taxon>
        <taxon>Salegentibacter</taxon>
    </lineage>
</organism>
<dbReference type="PANTHER" id="PTHR43024">
    <property type="entry name" value="UDP-N-ACETYLMURAMOYL-TRIPEPTIDE--D-ALANYL-D-ALANINE LIGASE"/>
    <property type="match status" value="1"/>
</dbReference>
<evidence type="ECO:0000256" key="2">
    <source>
        <dbReference type="ARBA" id="ARBA00022598"/>
    </source>
</evidence>
<dbReference type="InterPro" id="IPR004101">
    <property type="entry name" value="Mur_ligase_C"/>
</dbReference>
<dbReference type="HAMAP" id="MF_02019">
    <property type="entry name" value="MurF"/>
    <property type="match status" value="1"/>
</dbReference>
<keyword evidence="7 10" id="KW-0573">Peptidoglycan synthesis</keyword>
<feature type="domain" description="Mur ligase N-terminal catalytic" evidence="12">
    <location>
        <begin position="14"/>
        <end position="82"/>
    </location>
</feature>
<dbReference type="SUPFAM" id="SSF53623">
    <property type="entry name" value="MurD-like peptide ligases, catalytic domain"/>
    <property type="match status" value="1"/>
</dbReference>
<keyword evidence="4 10" id="KW-0547">Nucleotide-binding</keyword>
<feature type="domain" description="Mur ligase C-terminal" evidence="13">
    <location>
        <begin position="299"/>
        <end position="417"/>
    </location>
</feature>
<evidence type="ECO:0000256" key="9">
    <source>
        <dbReference type="ARBA" id="ARBA00023316"/>
    </source>
</evidence>
<comment type="similarity">
    <text evidence="10">Belongs to the MurCDEF family. MurF subfamily.</text>
</comment>
<dbReference type="SUPFAM" id="SSF53244">
    <property type="entry name" value="MurD-like peptide ligases, peptide-binding domain"/>
    <property type="match status" value="1"/>
</dbReference>
<evidence type="ECO:0000256" key="1">
    <source>
        <dbReference type="ARBA" id="ARBA00022490"/>
    </source>
</evidence>
<feature type="binding site" evidence="10">
    <location>
        <begin position="98"/>
        <end position="104"/>
    </location>
    <ligand>
        <name>ATP</name>
        <dbReference type="ChEBI" id="CHEBI:30616"/>
    </ligand>
</feature>
<proteinExistence type="inferred from homology"/>
<dbReference type="InterPro" id="IPR051046">
    <property type="entry name" value="MurCDEF_CellWall_CoF430Synth"/>
</dbReference>
<evidence type="ECO:0000256" key="5">
    <source>
        <dbReference type="ARBA" id="ARBA00022840"/>
    </source>
</evidence>
<evidence type="ECO:0000256" key="11">
    <source>
        <dbReference type="RuleBase" id="RU004136"/>
    </source>
</evidence>
<dbReference type="GO" id="GO:0051301">
    <property type="term" value="P:cell division"/>
    <property type="evidence" value="ECO:0007669"/>
    <property type="project" value="UniProtKB-KW"/>
</dbReference>
<evidence type="ECO:0000313" key="15">
    <source>
        <dbReference type="EMBL" id="SHG03848.1"/>
    </source>
</evidence>
<keyword evidence="6 10" id="KW-0133">Cell shape</keyword>
<keyword evidence="2 10" id="KW-0436">Ligase</keyword>
<name>A0A1M5GJF5_SALEC</name>
<evidence type="ECO:0000259" key="12">
    <source>
        <dbReference type="Pfam" id="PF01225"/>
    </source>
</evidence>
<dbReference type="EC" id="6.3.2.10" evidence="10 11"/>
<dbReference type="STRING" id="1073325.SAMN05444483_104190"/>
<dbReference type="InterPro" id="IPR000713">
    <property type="entry name" value="Mur_ligase_N"/>
</dbReference>
<keyword evidence="16" id="KW-1185">Reference proteome</keyword>
<keyword evidence="8 10" id="KW-0131">Cell cycle</keyword>
<reference evidence="16" key="1">
    <citation type="submission" date="2016-11" db="EMBL/GenBank/DDBJ databases">
        <authorList>
            <person name="Varghese N."/>
            <person name="Submissions S."/>
        </authorList>
    </citation>
    <scope>NUCLEOTIDE SEQUENCE [LARGE SCALE GENOMIC DNA]</scope>
    <source>
        <strain evidence="16">DSM 24579</strain>
    </source>
</reference>
<dbReference type="OrthoDB" id="9801978at2"/>
<dbReference type="GO" id="GO:0047480">
    <property type="term" value="F:UDP-N-acetylmuramoyl-tripeptide-D-alanyl-D-alanine ligase activity"/>
    <property type="evidence" value="ECO:0007669"/>
    <property type="project" value="UniProtKB-UniRule"/>
</dbReference>
<dbReference type="Pfam" id="PF01225">
    <property type="entry name" value="Mur_ligase"/>
    <property type="match status" value="1"/>
</dbReference>
<accession>A0A1M5GJF5</accession>
<dbReference type="SUPFAM" id="SSF63418">
    <property type="entry name" value="MurE/MurF N-terminal domain"/>
    <property type="match status" value="1"/>
</dbReference>
<dbReference type="Gene3D" id="3.90.190.20">
    <property type="entry name" value="Mur ligase, C-terminal domain"/>
    <property type="match status" value="1"/>
</dbReference>
<keyword evidence="9 10" id="KW-0961">Cell wall biogenesis/degradation</keyword>
<comment type="catalytic activity">
    <reaction evidence="10 11">
        <text>D-alanyl-D-alanine + UDP-N-acetyl-alpha-D-muramoyl-L-alanyl-gamma-D-glutamyl-meso-2,6-diaminopimelate + ATP = UDP-N-acetyl-alpha-D-muramoyl-L-alanyl-gamma-D-glutamyl-meso-2,6-diaminopimeloyl-D-alanyl-D-alanine + ADP + phosphate + H(+)</text>
        <dbReference type="Rhea" id="RHEA:28374"/>
        <dbReference type="ChEBI" id="CHEBI:15378"/>
        <dbReference type="ChEBI" id="CHEBI:30616"/>
        <dbReference type="ChEBI" id="CHEBI:43474"/>
        <dbReference type="ChEBI" id="CHEBI:57822"/>
        <dbReference type="ChEBI" id="CHEBI:61386"/>
        <dbReference type="ChEBI" id="CHEBI:83905"/>
        <dbReference type="ChEBI" id="CHEBI:456216"/>
        <dbReference type="EC" id="6.3.2.10"/>
    </reaction>
</comment>
<dbReference type="NCBIfam" id="TIGR01143">
    <property type="entry name" value="murF"/>
    <property type="match status" value="1"/>
</dbReference>
<dbReference type="InterPro" id="IPR005863">
    <property type="entry name" value="UDP-N-AcMur_synth"/>
</dbReference>
<dbReference type="RefSeq" id="WP_072878749.1">
    <property type="nucleotide sequence ID" value="NZ_FQVT01000004.1"/>
</dbReference>
<evidence type="ECO:0000256" key="6">
    <source>
        <dbReference type="ARBA" id="ARBA00022960"/>
    </source>
</evidence>
<comment type="function">
    <text evidence="10 11">Involved in cell wall formation. Catalyzes the final step in the synthesis of UDP-N-acetylmuramoyl-pentapeptide, the precursor of murein.</text>
</comment>
<dbReference type="GO" id="GO:0071555">
    <property type="term" value="P:cell wall organization"/>
    <property type="evidence" value="ECO:0007669"/>
    <property type="project" value="UniProtKB-KW"/>
</dbReference>
<dbReference type="EMBL" id="FQVT01000004">
    <property type="protein sequence ID" value="SHG03848.1"/>
    <property type="molecule type" value="Genomic_DNA"/>
</dbReference>
<dbReference type="UniPathway" id="UPA00219"/>
<dbReference type="GO" id="GO:0008360">
    <property type="term" value="P:regulation of cell shape"/>
    <property type="evidence" value="ECO:0007669"/>
    <property type="project" value="UniProtKB-KW"/>
</dbReference>
<dbReference type="PANTHER" id="PTHR43024:SF1">
    <property type="entry name" value="UDP-N-ACETYLMURAMOYL-TRIPEPTIDE--D-ALANYL-D-ALANINE LIGASE"/>
    <property type="match status" value="1"/>
</dbReference>
<protein>
    <recommendedName>
        <fullName evidence="10 11">UDP-N-acetylmuramoyl-tripeptide--D-alanyl-D-alanine ligase</fullName>
        <ecNumber evidence="10 11">6.3.2.10</ecNumber>
    </recommendedName>
    <alternativeName>
        <fullName evidence="10">D-alanyl-D-alanine-adding enzyme</fullName>
    </alternativeName>
</protein>
<dbReference type="AlphaFoldDB" id="A0A1M5GJF5"/>
<dbReference type="InterPro" id="IPR013221">
    <property type="entry name" value="Mur_ligase_cen"/>
</dbReference>
<dbReference type="GO" id="GO:0005737">
    <property type="term" value="C:cytoplasm"/>
    <property type="evidence" value="ECO:0007669"/>
    <property type="project" value="UniProtKB-SubCell"/>
</dbReference>
<dbReference type="GO" id="GO:0005524">
    <property type="term" value="F:ATP binding"/>
    <property type="evidence" value="ECO:0007669"/>
    <property type="project" value="UniProtKB-UniRule"/>
</dbReference>
<evidence type="ECO:0000256" key="3">
    <source>
        <dbReference type="ARBA" id="ARBA00022618"/>
    </source>
</evidence>
<dbReference type="InterPro" id="IPR036565">
    <property type="entry name" value="Mur-like_cat_sf"/>
</dbReference>
<keyword evidence="1 10" id="KW-0963">Cytoplasm</keyword>
<gene>
    <name evidence="10" type="primary">murF</name>
    <name evidence="15" type="ORF">SAMN05444483_104190</name>
</gene>
<dbReference type="GO" id="GO:0008766">
    <property type="term" value="F:UDP-N-acetylmuramoylalanyl-D-glutamyl-2,6-diaminopimelate-D-alanyl-D-alanine ligase activity"/>
    <property type="evidence" value="ECO:0007669"/>
    <property type="project" value="RHEA"/>
</dbReference>
<evidence type="ECO:0000256" key="10">
    <source>
        <dbReference type="HAMAP-Rule" id="MF_02019"/>
    </source>
</evidence>
<dbReference type="Pfam" id="PF08245">
    <property type="entry name" value="Mur_ligase_M"/>
    <property type="match status" value="1"/>
</dbReference>
<dbReference type="Gene3D" id="3.40.1190.10">
    <property type="entry name" value="Mur-like, catalytic domain"/>
    <property type="match status" value="1"/>
</dbReference>
<evidence type="ECO:0000256" key="7">
    <source>
        <dbReference type="ARBA" id="ARBA00022984"/>
    </source>
</evidence>
<evidence type="ECO:0000256" key="4">
    <source>
        <dbReference type="ARBA" id="ARBA00022741"/>
    </source>
</evidence>
<dbReference type="Pfam" id="PF02875">
    <property type="entry name" value="Mur_ligase_C"/>
    <property type="match status" value="1"/>
</dbReference>
<dbReference type="Gene3D" id="3.40.1390.10">
    <property type="entry name" value="MurE/MurF, N-terminal domain"/>
    <property type="match status" value="1"/>
</dbReference>
<dbReference type="Proteomes" id="UP000183945">
    <property type="component" value="Unassembled WGS sequence"/>
</dbReference>
<dbReference type="GO" id="GO:0009252">
    <property type="term" value="P:peptidoglycan biosynthetic process"/>
    <property type="evidence" value="ECO:0007669"/>
    <property type="project" value="UniProtKB-UniRule"/>
</dbReference>
<keyword evidence="3 10" id="KW-0132">Cell division</keyword>
<comment type="pathway">
    <text evidence="10 11">Cell wall biogenesis; peptidoglycan biosynthesis.</text>
</comment>
<evidence type="ECO:0000313" key="16">
    <source>
        <dbReference type="Proteomes" id="UP000183945"/>
    </source>
</evidence>
<dbReference type="InterPro" id="IPR035911">
    <property type="entry name" value="MurE/MurF_N"/>
</dbReference>
<keyword evidence="5 10" id="KW-0067">ATP-binding</keyword>
<sequence length="435" mass="48473">MKTAVIHQQFLLSTGVSTDTRYLKPGNIFFALKGDNFNGNQFALQALEKGASYVIVDEKQPALEDKKHLVVDNCLEQLQKLATFHRKYLGIPVIAITGSNGKTTTKELLQTVLNKKYRVTATHGNLNNHIGVPLSLLKMNQNTEIGLFEMGANHPGEIDFLSNIALPDYGFITNFGKAHLQGFGSLEGVVQAKTELYHHLKAKNKLLFLNMDDEKQFLHTAYKHTFGFGTHSKAQVKIEYPEAPGMAEIIFNKLRFKSQLSGSYNAQNIAAALCIGLYFKVPVEDIKEAIANYKPTNNRSQTLSKGSNTIYLDAYNANPTSMMASLQHFNISKTNQQKIAILGDMKELGNSSETEHQVMVNFLEELNISEIYLVGENFKKTSSSKANIIKFKDTESLKKHLKLAKIQGYHILIKGSRGMALENTLEVFEVPAPAN</sequence>
<evidence type="ECO:0000256" key="8">
    <source>
        <dbReference type="ARBA" id="ARBA00023306"/>
    </source>
</evidence>